<evidence type="ECO:0000256" key="2">
    <source>
        <dbReference type="SAM" id="Phobius"/>
    </source>
</evidence>
<protein>
    <submittedName>
        <fullName evidence="3">Uncharacterized protein</fullName>
    </submittedName>
</protein>
<feature type="compositionally biased region" description="Pro residues" evidence="1">
    <location>
        <begin position="14"/>
        <end position="24"/>
    </location>
</feature>
<feature type="compositionally biased region" description="Pro residues" evidence="1">
    <location>
        <begin position="33"/>
        <end position="49"/>
    </location>
</feature>
<comment type="caution">
    <text evidence="3">The sequence shown here is derived from an EMBL/GenBank/DDBJ whole genome shotgun (WGS) entry which is preliminary data.</text>
</comment>
<accession>A0AAD5LZQ3</accession>
<feature type="transmembrane region" description="Helical" evidence="2">
    <location>
        <begin position="146"/>
        <end position="170"/>
    </location>
</feature>
<keyword evidence="4" id="KW-1185">Reference proteome</keyword>
<organism evidence="3 4">
    <name type="scientific">Pythium insidiosum</name>
    <name type="common">Pythiosis disease agent</name>
    <dbReference type="NCBI Taxonomy" id="114742"/>
    <lineage>
        <taxon>Eukaryota</taxon>
        <taxon>Sar</taxon>
        <taxon>Stramenopiles</taxon>
        <taxon>Oomycota</taxon>
        <taxon>Peronosporomycetes</taxon>
        <taxon>Pythiales</taxon>
        <taxon>Pythiaceae</taxon>
        <taxon>Pythium</taxon>
    </lineage>
</organism>
<reference evidence="3" key="1">
    <citation type="submission" date="2021-12" db="EMBL/GenBank/DDBJ databases">
        <title>Prjna785345.</title>
        <authorList>
            <person name="Rujirawat T."/>
            <person name="Krajaejun T."/>
        </authorList>
    </citation>
    <scope>NUCLEOTIDE SEQUENCE</scope>
    <source>
        <strain evidence="3">Pi057C3</strain>
    </source>
</reference>
<keyword evidence="2" id="KW-1133">Transmembrane helix</keyword>
<gene>
    <name evidence="3" type="ORF">P43SY_008680</name>
</gene>
<feature type="region of interest" description="Disordered" evidence="1">
    <location>
        <begin position="360"/>
        <end position="381"/>
    </location>
</feature>
<keyword evidence="2" id="KW-0812">Transmembrane</keyword>
<feature type="region of interest" description="Disordered" evidence="1">
    <location>
        <begin position="1"/>
        <end position="143"/>
    </location>
</feature>
<sequence>MPTEAPEPTTVLPTPIPHTEPTEPPRSTVPERPTTPEPRPPETAPPTAQPAPEVIAADALPVLTPPPTPKRTPTVKPTPILGAPSNASSGASNSSQLQATVGEKAPSTTPVPAPSSVVPPKTSKNADQNTHESVESSNNKSGGSKLYSMGTASIMSIVGVVVGIAVILLLRKNYDGDSDDEDDPRRLGCQIDGGAPIARLSPTFLMNGVPPTASGQVFVSPTPPDGPHLLVRSGVGSLKPGASAFFGASHMSHQSAVSSVAFAGASGLGAQPVSPLDLREPSTDSAEHWSGDSEFLDSRDSDGWSSVLESEYDHGGVSRCTRDTNLSSIMLSQNFSEYYRSTGARRTTALGYGSDTSAAYRKKSQRGTRHERSVDNAETESEQVDTFSIASFDVDQVKRANGTAIPAARSTAASSFYRDDSMASSVVDSRATDASAVAARYAAR</sequence>
<dbReference type="Proteomes" id="UP001209570">
    <property type="component" value="Unassembled WGS sequence"/>
</dbReference>
<proteinExistence type="predicted"/>
<evidence type="ECO:0000256" key="1">
    <source>
        <dbReference type="SAM" id="MobiDB-lite"/>
    </source>
</evidence>
<dbReference type="EMBL" id="JAKCXM010000195">
    <property type="protein sequence ID" value="KAJ0399060.1"/>
    <property type="molecule type" value="Genomic_DNA"/>
</dbReference>
<keyword evidence="2" id="KW-0472">Membrane</keyword>
<feature type="compositionally biased region" description="Low complexity" evidence="1">
    <location>
        <begin position="71"/>
        <end position="123"/>
    </location>
</feature>
<dbReference type="AlphaFoldDB" id="A0AAD5LZQ3"/>
<name>A0AAD5LZQ3_PYTIN</name>
<evidence type="ECO:0000313" key="3">
    <source>
        <dbReference type="EMBL" id="KAJ0399060.1"/>
    </source>
</evidence>
<evidence type="ECO:0000313" key="4">
    <source>
        <dbReference type="Proteomes" id="UP001209570"/>
    </source>
</evidence>